<dbReference type="PANTHER" id="PTHR30603:SF47">
    <property type="entry name" value="RNA POLYMERASE SIGMA FACTOR SIGD, CHLOROPLASTIC"/>
    <property type="match status" value="1"/>
</dbReference>
<proteinExistence type="predicted"/>
<organism evidence="1 2">
    <name type="scientific">Eisenbergiella tayi</name>
    <dbReference type="NCBI Taxonomy" id="1432052"/>
    <lineage>
        <taxon>Bacteria</taxon>
        <taxon>Bacillati</taxon>
        <taxon>Bacillota</taxon>
        <taxon>Clostridia</taxon>
        <taxon>Lachnospirales</taxon>
        <taxon>Lachnospiraceae</taxon>
        <taxon>Eisenbergiella</taxon>
    </lineage>
</organism>
<dbReference type="PANTHER" id="PTHR30603">
    <property type="entry name" value="RNA POLYMERASE SIGMA FACTOR RPO"/>
    <property type="match status" value="1"/>
</dbReference>
<dbReference type="AlphaFoldDB" id="A0A1E3AD22"/>
<dbReference type="EMBL" id="MCGH01000002">
    <property type="protein sequence ID" value="ODM06640.1"/>
    <property type="molecule type" value="Genomic_DNA"/>
</dbReference>
<dbReference type="InterPro" id="IPR013325">
    <property type="entry name" value="RNA_pol_sigma_r2"/>
</dbReference>
<dbReference type="Gene3D" id="1.20.120.1810">
    <property type="match status" value="1"/>
</dbReference>
<sequence>MNQEQQFANTLEEIKRLAKNQGNCVGREQVKEAFLPLGFDEKQLEMVFEYLKEQKIGIGEPLQPEDYLSAEEINYLDTYLESLELLEELSAGEREAITLSAMAGDYDAKQKLIEIYLPQVVDISKLYAGQGALLEDLIGEGNVALAMAVEMLETAGDIAEAQGMLGSMIMEAMESYIALNVQEKETGNKMAEKVNQVAEQAKELAESLGRKVTMQELADETGMTLMEIMEAVQFSGDNIEDINTSNA</sequence>
<accession>A0A1E3AD22</accession>
<dbReference type="InterPro" id="IPR013324">
    <property type="entry name" value="RNA_pol_sigma_r3/r4-like"/>
</dbReference>
<dbReference type="GO" id="GO:0003700">
    <property type="term" value="F:DNA-binding transcription factor activity"/>
    <property type="evidence" value="ECO:0007669"/>
    <property type="project" value="InterPro"/>
</dbReference>
<dbReference type="PATRIC" id="fig|1432052.4.peg.2826"/>
<evidence type="ECO:0000313" key="1">
    <source>
        <dbReference type="EMBL" id="ODM06640.1"/>
    </source>
</evidence>
<evidence type="ECO:0000313" key="2">
    <source>
        <dbReference type="Proteomes" id="UP000094067"/>
    </source>
</evidence>
<dbReference type="RefSeq" id="WP_009252615.1">
    <property type="nucleotide sequence ID" value="NZ_CABMHK010000108.1"/>
</dbReference>
<name>A0A1E3AD22_9FIRM</name>
<dbReference type="Gene3D" id="1.10.10.10">
    <property type="entry name" value="Winged helix-like DNA-binding domain superfamily/Winged helix DNA-binding domain"/>
    <property type="match status" value="1"/>
</dbReference>
<dbReference type="GO" id="GO:0006352">
    <property type="term" value="P:DNA-templated transcription initiation"/>
    <property type="evidence" value="ECO:0007669"/>
    <property type="project" value="InterPro"/>
</dbReference>
<comment type="caution">
    <text evidence="1">The sequence shown here is derived from an EMBL/GenBank/DDBJ whole genome shotgun (WGS) entry which is preliminary data.</text>
</comment>
<dbReference type="Proteomes" id="UP000094067">
    <property type="component" value="Unassembled WGS sequence"/>
</dbReference>
<dbReference type="SUPFAM" id="SSF88659">
    <property type="entry name" value="Sigma3 and sigma4 domains of RNA polymerase sigma factors"/>
    <property type="match status" value="1"/>
</dbReference>
<gene>
    <name evidence="1" type="primary">sigA_1</name>
    <name evidence="1" type="ORF">BEI61_02530</name>
</gene>
<dbReference type="InterPro" id="IPR036388">
    <property type="entry name" value="WH-like_DNA-bd_sf"/>
</dbReference>
<dbReference type="SUPFAM" id="SSF88946">
    <property type="entry name" value="Sigma2 domain of RNA polymerase sigma factors"/>
    <property type="match status" value="1"/>
</dbReference>
<reference evidence="1 2" key="1">
    <citation type="submission" date="2016-07" db="EMBL/GenBank/DDBJ databases">
        <title>Characterization of isolates of Eisenbergiella tayi derived from blood cultures, using whole genome sequencing.</title>
        <authorList>
            <person name="Burdz T."/>
            <person name="Wiebe D."/>
            <person name="Huynh C."/>
            <person name="Bernard K."/>
        </authorList>
    </citation>
    <scope>NUCLEOTIDE SEQUENCE [LARGE SCALE GENOMIC DNA]</scope>
    <source>
        <strain evidence="1 2">NML 110608</strain>
    </source>
</reference>
<protein>
    <submittedName>
        <fullName evidence="1">RNA polymerase sigma factor SigA</fullName>
    </submittedName>
</protein>
<dbReference type="InterPro" id="IPR050239">
    <property type="entry name" value="Sigma-70_RNA_pol_init_factors"/>
</dbReference>